<dbReference type="InterPro" id="IPR036968">
    <property type="entry name" value="Enolpyruvate_Tfrase_sf"/>
</dbReference>
<dbReference type="SUPFAM" id="SSF55205">
    <property type="entry name" value="EPT/RTPC-like"/>
    <property type="match status" value="1"/>
</dbReference>
<dbReference type="Gene3D" id="3.65.10.10">
    <property type="entry name" value="Enolpyruvate transferase domain"/>
    <property type="match status" value="2"/>
</dbReference>
<accession>X1U783</accession>
<protein>
    <recommendedName>
        <fullName evidence="2">Enolpyruvate transferase domain-containing protein</fullName>
    </recommendedName>
</protein>
<feature type="non-terminal residue" evidence="3">
    <location>
        <position position="148"/>
    </location>
</feature>
<dbReference type="GO" id="GO:0003866">
    <property type="term" value="F:3-phosphoshikimate 1-carboxyvinyltransferase activity"/>
    <property type="evidence" value="ECO:0007669"/>
    <property type="project" value="TreeGrafter"/>
</dbReference>
<gene>
    <name evidence="3" type="ORF">S12H4_49587</name>
</gene>
<keyword evidence="1" id="KW-0808">Transferase</keyword>
<organism evidence="3">
    <name type="scientific">marine sediment metagenome</name>
    <dbReference type="NCBI Taxonomy" id="412755"/>
    <lineage>
        <taxon>unclassified sequences</taxon>
        <taxon>metagenomes</taxon>
        <taxon>ecological metagenomes</taxon>
    </lineage>
</organism>
<dbReference type="PANTHER" id="PTHR21090:SF5">
    <property type="entry name" value="PENTAFUNCTIONAL AROM POLYPEPTIDE"/>
    <property type="match status" value="1"/>
</dbReference>
<dbReference type="GO" id="GO:0009423">
    <property type="term" value="P:chorismate biosynthetic process"/>
    <property type="evidence" value="ECO:0007669"/>
    <property type="project" value="TreeGrafter"/>
</dbReference>
<dbReference type="InterPro" id="IPR013792">
    <property type="entry name" value="RNA3'P_cycl/enolpyr_Trfase_a/b"/>
</dbReference>
<evidence type="ECO:0000259" key="2">
    <source>
        <dbReference type="Pfam" id="PF00275"/>
    </source>
</evidence>
<reference evidence="3" key="1">
    <citation type="journal article" date="2014" name="Front. Microbiol.">
        <title>High frequency of phylogenetically diverse reductive dehalogenase-homologous genes in deep subseafloor sedimentary metagenomes.</title>
        <authorList>
            <person name="Kawai M."/>
            <person name="Futagami T."/>
            <person name="Toyoda A."/>
            <person name="Takaki Y."/>
            <person name="Nishi S."/>
            <person name="Hori S."/>
            <person name="Arai W."/>
            <person name="Tsubouchi T."/>
            <person name="Morono Y."/>
            <person name="Uchiyama I."/>
            <person name="Ito T."/>
            <person name="Fujiyama A."/>
            <person name="Inagaki F."/>
            <person name="Takami H."/>
        </authorList>
    </citation>
    <scope>NUCLEOTIDE SEQUENCE</scope>
    <source>
        <strain evidence="3">Expedition CK06-06</strain>
    </source>
</reference>
<dbReference type="PANTHER" id="PTHR21090">
    <property type="entry name" value="AROM/DEHYDROQUINATE SYNTHASE"/>
    <property type="match status" value="1"/>
</dbReference>
<dbReference type="EMBL" id="BARW01031127">
    <property type="protein sequence ID" value="GAJ13354.1"/>
    <property type="molecule type" value="Genomic_DNA"/>
</dbReference>
<proteinExistence type="predicted"/>
<dbReference type="AlphaFoldDB" id="X1U783"/>
<feature type="domain" description="Enolpyruvate transferase" evidence="2">
    <location>
        <begin position="9"/>
        <end position="143"/>
    </location>
</feature>
<dbReference type="InterPro" id="IPR001986">
    <property type="entry name" value="Enolpyruvate_Tfrase_dom"/>
</dbReference>
<evidence type="ECO:0000256" key="1">
    <source>
        <dbReference type="ARBA" id="ARBA00022679"/>
    </source>
</evidence>
<evidence type="ECO:0000313" key="3">
    <source>
        <dbReference type="EMBL" id="GAJ13354.1"/>
    </source>
</evidence>
<comment type="caution">
    <text evidence="3">The sequence shown here is derived from an EMBL/GenBank/DDBJ whole genome shotgun (WGS) entry which is preliminary data.</text>
</comment>
<name>X1U783_9ZZZZ</name>
<dbReference type="Pfam" id="PF00275">
    <property type="entry name" value="EPSP_synthase"/>
    <property type="match status" value="1"/>
</dbReference>
<sequence>MRIGGAIHSRDHTERLFEFLGLPLGREGQWLTVEPIDRISPFELTVPGDISSAAFFITAALICGQELRVNRCGLNPSRLGFIEVIKRMGARLELEEGEPTGGEPWGALRVLPGPLHGTEVTSDEIPSLIDEIPLLAVLGAFAERDHPC</sequence>